<comment type="caution">
    <text evidence="2">The sequence shown here is derived from an EMBL/GenBank/DDBJ whole genome shotgun (WGS) entry which is preliminary data.</text>
</comment>
<evidence type="ECO:0000313" key="3">
    <source>
        <dbReference type="Proteomes" id="UP001168877"/>
    </source>
</evidence>
<evidence type="ECO:0000313" key="2">
    <source>
        <dbReference type="EMBL" id="KAK0600206.1"/>
    </source>
</evidence>
<name>A0AA39W367_ACESA</name>
<accession>A0AA39W367</accession>
<protein>
    <submittedName>
        <fullName evidence="2">Uncharacterized protein</fullName>
    </submittedName>
</protein>
<dbReference type="Proteomes" id="UP001168877">
    <property type="component" value="Unassembled WGS sequence"/>
</dbReference>
<reference evidence="2" key="1">
    <citation type="journal article" date="2022" name="Plant J.">
        <title>Strategies of tolerance reflected in two North American maple genomes.</title>
        <authorList>
            <person name="McEvoy S.L."/>
            <person name="Sezen U.U."/>
            <person name="Trouern-Trend A."/>
            <person name="McMahon S.M."/>
            <person name="Schaberg P.G."/>
            <person name="Yang J."/>
            <person name="Wegrzyn J.L."/>
            <person name="Swenson N.G."/>
        </authorList>
    </citation>
    <scope>NUCLEOTIDE SEQUENCE</scope>
    <source>
        <strain evidence="2">NS2018</strain>
    </source>
</reference>
<gene>
    <name evidence="2" type="ORF">LWI29_012735</name>
</gene>
<sequence length="214" mass="23993">MEERVPQNHQEQQAHDPNPQEQHAFEHEGSVHGDEQLGLTMGEYTLPFVGNVPTAIVLDDVARQGTIADKRATEAYDILEKIAQNSQQKTSNVRKGGRLDVGLDTQVQIQMSRMNKELQSIKDLITGKPRHSHRNKGKSPSTDEHINVLEVVEEEVKNVIGPEIVPKQVRVLDHSTKVEVDNLEKGLKNEEREKGEDFPIKLTNPGSFMIGVTI</sequence>
<dbReference type="AlphaFoldDB" id="A0AA39W367"/>
<feature type="region of interest" description="Disordered" evidence="1">
    <location>
        <begin position="1"/>
        <end position="31"/>
    </location>
</feature>
<dbReference type="EMBL" id="JAUESC010000003">
    <property type="protein sequence ID" value="KAK0600206.1"/>
    <property type="molecule type" value="Genomic_DNA"/>
</dbReference>
<proteinExistence type="predicted"/>
<keyword evidence="3" id="KW-1185">Reference proteome</keyword>
<organism evidence="2 3">
    <name type="scientific">Acer saccharum</name>
    <name type="common">Sugar maple</name>
    <dbReference type="NCBI Taxonomy" id="4024"/>
    <lineage>
        <taxon>Eukaryota</taxon>
        <taxon>Viridiplantae</taxon>
        <taxon>Streptophyta</taxon>
        <taxon>Embryophyta</taxon>
        <taxon>Tracheophyta</taxon>
        <taxon>Spermatophyta</taxon>
        <taxon>Magnoliopsida</taxon>
        <taxon>eudicotyledons</taxon>
        <taxon>Gunneridae</taxon>
        <taxon>Pentapetalae</taxon>
        <taxon>rosids</taxon>
        <taxon>malvids</taxon>
        <taxon>Sapindales</taxon>
        <taxon>Sapindaceae</taxon>
        <taxon>Hippocastanoideae</taxon>
        <taxon>Acereae</taxon>
        <taxon>Acer</taxon>
    </lineage>
</organism>
<reference evidence="2" key="2">
    <citation type="submission" date="2023-06" db="EMBL/GenBank/DDBJ databases">
        <authorList>
            <person name="Swenson N.G."/>
            <person name="Wegrzyn J.L."/>
            <person name="Mcevoy S.L."/>
        </authorList>
    </citation>
    <scope>NUCLEOTIDE SEQUENCE</scope>
    <source>
        <strain evidence="2">NS2018</strain>
        <tissue evidence="2">Leaf</tissue>
    </source>
</reference>
<evidence type="ECO:0000256" key="1">
    <source>
        <dbReference type="SAM" id="MobiDB-lite"/>
    </source>
</evidence>